<organism evidence="2">
    <name type="scientific">freshwater metagenome</name>
    <dbReference type="NCBI Taxonomy" id="449393"/>
    <lineage>
        <taxon>unclassified sequences</taxon>
        <taxon>metagenomes</taxon>
        <taxon>ecological metagenomes</taxon>
    </lineage>
</organism>
<dbReference type="InterPro" id="IPR012338">
    <property type="entry name" value="Beta-lactam/transpept-like"/>
</dbReference>
<gene>
    <name evidence="2" type="ORF">UFOPK1811_00513</name>
</gene>
<dbReference type="InterPro" id="IPR001466">
    <property type="entry name" value="Beta-lactam-related"/>
</dbReference>
<feature type="domain" description="Beta-lactamase-related" evidence="1">
    <location>
        <begin position="93"/>
        <end position="381"/>
    </location>
</feature>
<dbReference type="AlphaFoldDB" id="A0A6J6G5J4"/>
<proteinExistence type="predicted"/>
<dbReference type="Gene3D" id="3.40.710.10">
    <property type="entry name" value="DD-peptidase/beta-lactamase superfamily"/>
    <property type="match status" value="1"/>
</dbReference>
<dbReference type="Pfam" id="PF00144">
    <property type="entry name" value="Beta-lactamase"/>
    <property type="match status" value="1"/>
</dbReference>
<dbReference type="InterPro" id="IPR050789">
    <property type="entry name" value="Diverse_Enzym_Activities"/>
</dbReference>
<dbReference type="PANTHER" id="PTHR43283:SF7">
    <property type="entry name" value="BETA-LACTAMASE-RELATED DOMAIN-CONTAINING PROTEIN"/>
    <property type="match status" value="1"/>
</dbReference>
<evidence type="ECO:0000259" key="1">
    <source>
        <dbReference type="Pfam" id="PF00144"/>
    </source>
</evidence>
<reference evidence="2" key="1">
    <citation type="submission" date="2020-05" db="EMBL/GenBank/DDBJ databases">
        <authorList>
            <person name="Chiriac C."/>
            <person name="Salcher M."/>
            <person name="Ghai R."/>
            <person name="Kavagutti S V."/>
        </authorList>
    </citation>
    <scope>NUCLEOTIDE SEQUENCE</scope>
</reference>
<evidence type="ECO:0000313" key="2">
    <source>
        <dbReference type="EMBL" id="CAB4596612.1"/>
    </source>
</evidence>
<dbReference type="SUPFAM" id="SSF56601">
    <property type="entry name" value="beta-lactamase/transpeptidase-like"/>
    <property type="match status" value="1"/>
</dbReference>
<dbReference type="PANTHER" id="PTHR43283">
    <property type="entry name" value="BETA-LACTAMASE-RELATED"/>
    <property type="match status" value="1"/>
</dbReference>
<name>A0A6J6G5J4_9ZZZZ</name>
<dbReference type="EMBL" id="CAEZUJ010000013">
    <property type="protein sequence ID" value="CAB4596612.1"/>
    <property type="molecule type" value="Genomic_DNA"/>
</dbReference>
<protein>
    <submittedName>
        <fullName evidence="2">Unannotated protein</fullName>
    </submittedName>
</protein>
<accession>A0A6J6G5J4</accession>
<sequence length="385" mass="42538">MKILLRFSRIVAVSLIGIFLVGFSGLRVAHYPNPIATARLGLAAPSATPKLLPAHLVAPAATPTQLQVVQEEMPYGVLFNGRQIKFEKFLKQTKTNALLVMRNGTITYEWYNKKFTPEFQFPSYSVAKTLTSLMIGKLISEGKISESDTFTKFFPELSNGTSFDKVTIGQLLDMRSGVGVSDNYPTGPSGWGVAIAQMYASTDIPWFMGNNRKMKFEPGTDAEYRSVDTQMLGMIIKKVTGVKVADYFSTNFWQPIGAESPATWNVDHIGGQEKTFCCFNATARDYARIGNLLAMGGFVGDKQLVSASWITRLSNPVEKLDHNWGYGAQIWHPYPGSLMMLGLHSQFVYVVPKTRTVIVKLSDSLVDADEEPTAAILEALAYKIS</sequence>